<evidence type="ECO:0000313" key="2">
    <source>
        <dbReference type="EMBL" id="CAA9374236.1"/>
    </source>
</evidence>
<feature type="non-terminal residue" evidence="2">
    <location>
        <position position="1"/>
    </location>
</feature>
<name>A0A6J4N3T6_9BACT</name>
<proteinExistence type="predicted"/>
<evidence type="ECO:0000256" key="1">
    <source>
        <dbReference type="SAM" id="MobiDB-lite"/>
    </source>
</evidence>
<gene>
    <name evidence="2" type="ORF">AVDCRST_MAG89-4854</name>
</gene>
<accession>A0A6J4N3T6</accession>
<organism evidence="2">
    <name type="scientific">uncultured Gemmatimonadota bacterium</name>
    <dbReference type="NCBI Taxonomy" id="203437"/>
    <lineage>
        <taxon>Bacteria</taxon>
        <taxon>Pseudomonadati</taxon>
        <taxon>Gemmatimonadota</taxon>
        <taxon>environmental samples</taxon>
    </lineage>
</organism>
<sequence>ELLDEINTAISSYDPVLKERARDILLEHAFGRAAAPARPRAAAASADEAGEGEEAPRRRPGRPKGSGLGVRRGPRAGMSMGSLLEQWHPETMAERALLGAYTLSRGKADKTVTSQAINAELKRAGIPVPNITRAIESNLRAKPPLMVQKKKMGTTRQARKQYAITPEGVEFVESRLQGAGGDAGEE</sequence>
<feature type="region of interest" description="Disordered" evidence="1">
    <location>
        <begin position="34"/>
        <end position="77"/>
    </location>
</feature>
<feature type="compositionally biased region" description="Low complexity" evidence="1">
    <location>
        <begin position="34"/>
        <end position="47"/>
    </location>
</feature>
<dbReference type="EMBL" id="CADCTV010001021">
    <property type="protein sequence ID" value="CAA9374236.1"/>
    <property type="molecule type" value="Genomic_DNA"/>
</dbReference>
<dbReference type="AlphaFoldDB" id="A0A6J4N3T6"/>
<protein>
    <submittedName>
        <fullName evidence="2">Uncharacterized protein</fullName>
    </submittedName>
</protein>
<reference evidence="2" key="1">
    <citation type="submission" date="2020-02" db="EMBL/GenBank/DDBJ databases">
        <authorList>
            <person name="Meier V. D."/>
        </authorList>
    </citation>
    <scope>NUCLEOTIDE SEQUENCE</scope>
    <source>
        <strain evidence="2">AVDCRST_MAG89</strain>
    </source>
</reference>